<dbReference type="AlphaFoldDB" id="A0A0A1FDN3"/>
<gene>
    <name evidence="1" type="ORF">LT85_3473</name>
</gene>
<protein>
    <submittedName>
        <fullName evidence="1">Uncharacterized protein</fullName>
    </submittedName>
</protein>
<dbReference type="Proteomes" id="UP000030302">
    <property type="component" value="Chromosome"/>
</dbReference>
<evidence type="ECO:0000313" key="1">
    <source>
        <dbReference type="EMBL" id="AIY42631.1"/>
    </source>
</evidence>
<evidence type="ECO:0000313" key="2">
    <source>
        <dbReference type="Proteomes" id="UP000030302"/>
    </source>
</evidence>
<proteinExistence type="predicted"/>
<keyword evidence="2" id="KW-1185">Reference proteome</keyword>
<accession>A0A0A1FDN3</accession>
<organism evidence="1 2">
    <name type="scientific">Collimonas arenae</name>
    <dbReference type="NCBI Taxonomy" id="279058"/>
    <lineage>
        <taxon>Bacteria</taxon>
        <taxon>Pseudomonadati</taxon>
        <taxon>Pseudomonadota</taxon>
        <taxon>Betaproteobacteria</taxon>
        <taxon>Burkholderiales</taxon>
        <taxon>Oxalobacteraceae</taxon>
        <taxon>Collimonas</taxon>
    </lineage>
</organism>
<dbReference type="KEGG" id="care:LT85_3473"/>
<dbReference type="HOGENOM" id="CLU_3342448_0_0_4"/>
<dbReference type="EMBL" id="CP009962">
    <property type="protein sequence ID" value="AIY42631.1"/>
    <property type="molecule type" value="Genomic_DNA"/>
</dbReference>
<name>A0A0A1FDN3_9BURK</name>
<reference evidence="2" key="1">
    <citation type="journal article" date="2014" name="Soil Biol. Biochem.">
        <title>Structure and function of bacterial communities in ageing soils: Insights from the Mendocino ecological staircase.</title>
        <authorList>
            <person name="Uroz S."/>
            <person name="Tech J.J."/>
            <person name="Sawaya N.A."/>
            <person name="Frey-Klett P."/>
            <person name="Leveau J.H.J."/>
        </authorList>
    </citation>
    <scope>NUCLEOTIDE SEQUENCE [LARGE SCALE GENOMIC DNA]</scope>
    <source>
        <strain evidence="2">Cal35</strain>
    </source>
</reference>
<sequence length="37" mass="4277">MDLTMTALQMDRHGAIRKINRKQESRATRKSSMPLFG</sequence>